<reference evidence="2 3" key="1">
    <citation type="submission" date="2016-10" db="EMBL/GenBank/DDBJ databases">
        <title>Draft genome sequence of Coniochaeta ligniaria NRRL30616, a lignocellulolytic fungus for bioabatement of inhibitors in plant biomass hydrolysates.</title>
        <authorList>
            <consortium name="DOE Joint Genome Institute"/>
            <person name="Jimenez D.J."/>
            <person name="Hector R.E."/>
            <person name="Riley R."/>
            <person name="Sun H."/>
            <person name="Grigoriev I.V."/>
            <person name="Van Elsas J.D."/>
            <person name="Nichols N.N."/>
        </authorList>
    </citation>
    <scope>NUCLEOTIDE SEQUENCE [LARGE SCALE GENOMIC DNA]</scope>
    <source>
        <strain evidence="2 3">NRRL 30616</strain>
    </source>
</reference>
<accession>A0A1J7JU52</accession>
<evidence type="ECO:0000313" key="2">
    <source>
        <dbReference type="EMBL" id="OIW33560.1"/>
    </source>
</evidence>
<feature type="compositionally biased region" description="Polar residues" evidence="1">
    <location>
        <begin position="187"/>
        <end position="207"/>
    </location>
</feature>
<organism evidence="2 3">
    <name type="scientific">Coniochaeta ligniaria NRRL 30616</name>
    <dbReference type="NCBI Taxonomy" id="1408157"/>
    <lineage>
        <taxon>Eukaryota</taxon>
        <taxon>Fungi</taxon>
        <taxon>Dikarya</taxon>
        <taxon>Ascomycota</taxon>
        <taxon>Pezizomycotina</taxon>
        <taxon>Sordariomycetes</taxon>
        <taxon>Sordariomycetidae</taxon>
        <taxon>Coniochaetales</taxon>
        <taxon>Coniochaetaceae</taxon>
        <taxon>Coniochaeta</taxon>
    </lineage>
</organism>
<protein>
    <submittedName>
        <fullName evidence="2">Uncharacterized protein</fullName>
    </submittedName>
</protein>
<name>A0A1J7JU52_9PEZI</name>
<dbReference type="AlphaFoldDB" id="A0A1J7JU52"/>
<sequence length="207" mass="22744">MDESCSAGGLNGDRGYSATIVTDVTTNRGHGESKGCQRPPLQAGPSPTVWTSFAPQGVPELDETTQENAVPTCRVSKKPLTSLPRYNLLSDPSTLFQNKQDTIFAFQAFYQTTQREPPDRTPHDDHNWLDPEKTRTFTSERCCKTVGEGDSGKAAVRGDSCGHRPLILSQAAMYMLRQVDPRRGTPERSSAPQLAYQSRQQGSQAAR</sequence>
<evidence type="ECO:0000256" key="1">
    <source>
        <dbReference type="SAM" id="MobiDB-lite"/>
    </source>
</evidence>
<evidence type="ECO:0000313" key="3">
    <source>
        <dbReference type="Proteomes" id="UP000182658"/>
    </source>
</evidence>
<keyword evidence="3" id="KW-1185">Reference proteome</keyword>
<gene>
    <name evidence="2" type="ORF">CONLIGDRAFT_640673</name>
</gene>
<proteinExistence type="predicted"/>
<dbReference type="InParanoid" id="A0A1J7JU52"/>
<dbReference type="EMBL" id="KV875094">
    <property type="protein sequence ID" value="OIW33560.1"/>
    <property type="molecule type" value="Genomic_DNA"/>
</dbReference>
<feature type="region of interest" description="Disordered" evidence="1">
    <location>
        <begin position="26"/>
        <end position="46"/>
    </location>
</feature>
<feature type="region of interest" description="Disordered" evidence="1">
    <location>
        <begin position="177"/>
        <end position="207"/>
    </location>
</feature>
<dbReference type="Proteomes" id="UP000182658">
    <property type="component" value="Unassembled WGS sequence"/>
</dbReference>